<dbReference type="InterPro" id="IPR012341">
    <property type="entry name" value="6hp_glycosidase-like_sf"/>
</dbReference>
<evidence type="ECO:0000256" key="1">
    <source>
        <dbReference type="PIRSR" id="PIRSR607822-1"/>
    </source>
</evidence>
<dbReference type="PRINTS" id="PR01955">
    <property type="entry name" value="LANCFRANKIA"/>
</dbReference>
<dbReference type="EMBL" id="CP012673">
    <property type="protein sequence ID" value="AUX45416.1"/>
    <property type="molecule type" value="Genomic_DNA"/>
</dbReference>
<name>A0A2L0F1J5_SORCE</name>
<gene>
    <name evidence="3" type="ORF">SOCE26_069070</name>
</gene>
<dbReference type="Proteomes" id="UP000238348">
    <property type="component" value="Chromosome"/>
</dbReference>
<dbReference type="NCBIfam" id="TIGR03897">
    <property type="entry name" value="lanti_2_LanM"/>
    <property type="match status" value="1"/>
</dbReference>
<keyword evidence="1" id="KW-0479">Metal-binding</keyword>
<dbReference type="PIRSF" id="PIRSF037228">
    <property type="entry name" value="Lant_mod_RumM"/>
    <property type="match status" value="1"/>
</dbReference>
<feature type="binding site" evidence="1">
    <location>
        <position position="987"/>
    </location>
    <ligand>
        <name>Zn(2+)</name>
        <dbReference type="ChEBI" id="CHEBI:29105"/>
    </ligand>
</feature>
<dbReference type="SMART" id="SM01260">
    <property type="entry name" value="LANC_like"/>
    <property type="match status" value="1"/>
</dbReference>
<reference evidence="3 4" key="1">
    <citation type="submission" date="2015-09" db="EMBL/GenBank/DDBJ databases">
        <title>Sorangium comparison.</title>
        <authorList>
            <person name="Zaburannyi N."/>
            <person name="Bunk B."/>
            <person name="Overmann J."/>
            <person name="Mueller R."/>
        </authorList>
    </citation>
    <scope>NUCLEOTIDE SEQUENCE [LARGE SCALE GENOMIC DNA]</scope>
    <source>
        <strain evidence="3 4">So ce26</strain>
    </source>
</reference>
<dbReference type="Pfam" id="PF13575">
    <property type="entry name" value="DUF4135"/>
    <property type="match status" value="1"/>
</dbReference>
<accession>A0A2L0F1J5</accession>
<proteinExistence type="predicted"/>
<dbReference type="GO" id="GO:0031179">
    <property type="term" value="P:peptide modification"/>
    <property type="evidence" value="ECO:0007669"/>
    <property type="project" value="InterPro"/>
</dbReference>
<dbReference type="Pfam" id="PF05147">
    <property type="entry name" value="LANC_like"/>
    <property type="match status" value="1"/>
</dbReference>
<organism evidence="3 4">
    <name type="scientific">Sorangium cellulosum</name>
    <name type="common">Polyangium cellulosum</name>
    <dbReference type="NCBI Taxonomy" id="56"/>
    <lineage>
        <taxon>Bacteria</taxon>
        <taxon>Pseudomonadati</taxon>
        <taxon>Myxococcota</taxon>
        <taxon>Polyangia</taxon>
        <taxon>Polyangiales</taxon>
        <taxon>Polyangiaceae</taxon>
        <taxon>Sorangium</taxon>
    </lineage>
</organism>
<evidence type="ECO:0000259" key="2">
    <source>
        <dbReference type="Pfam" id="PF13575"/>
    </source>
</evidence>
<sequence>MTPHPFDVPDWHHVTALNERLVLLRAHLGTGAAEDLLEPERARRWRAQAPFTDTSLFAQKLASEGLAEEEWKRLVGEPASMVHERAGGPPSFVPGLVAAYEHPADVSVDDILPDTERLDHRIRGAAGFLVAVVPLLRQTRARLREGLHALVRVASFVPFDPAVAERLWLLDLAGKVLAMMDRTFVLEMHVARMQGLLSGDTPEQRFASFVERLRDPAVVLAIFREYPVLAKDLVVCVDQWVAYGLEFFRHLITDWEAIRAAYCPSSDPGELVFIKTGAGDPHRQGRSVVLLRFSSGLKLVYKPKALAVDVHFQELVAFLNARGLDPALRELTVLDRGAYGWLEHATPATCTSEDEVHRFYRRQGALVLLAYMLEATDFHYENVIAVGEHPVLIDLETLFHPYPKPRRDEPLPTDGSFYRSVLRSGLLPSASSDIGLAGVDISGLGTPPGQKTAVGMPTWEEGGTDGLRFTRKVMGLNAGHNRATLNGAHIDVIDYVDDIVAGFSAAYRLVVALRDTLLAPDGPIARFAHDEVRVIVRSTQRYAVLRYESRHPNLLRDALDRDRSLDRLWNDAASMPSLAKLISAEREDLWRGDIPMFFTTPSETTLRDSMGRPIEGVLDEAGYQQVLRHLRSFDERDLDRQIWFLRASLSTLETRTREGRRRPRRPPADTAAPIERSRLLRAARRISERIGALALADDDLIYYGVTLRGDRWSFGAVENNLYSGACGIALFLGYAGAITGDPQAAALARATLRQAHESMERGAASVRLIGAFEGWGSLLYASTHLGVLWDDPALLADAAAIAARIEALVPEDEQLDLVGGAAGAIAVLLGLHAVSPSEAVLRAAVACGAHLIERAQPAGKGIAWPCVEEVLAPLTGFAHGAAGAAWALHALAKATGQARFMAAAQQALAYERGAFVPGKGWPDWRKSEGASLSRPSYETAWCHGAPGIGLSRLPIVAADGDEAARAEVLAALEVTLQQRYAPDHSLCHGDLGNIELFAEAARVLDEPRYRAEADRRAAVLLDSLDHDGPICGLPLEAEEPGLMVGIAGVGYGLLRLAEPTVVPSVLLLAPPPARLS</sequence>
<evidence type="ECO:0000313" key="3">
    <source>
        <dbReference type="EMBL" id="AUX45416.1"/>
    </source>
</evidence>
<keyword evidence="1" id="KW-0862">Zinc</keyword>
<feature type="domain" description="Lantibiotic biosynthesis protein dehydration" evidence="2">
    <location>
        <begin position="226"/>
        <end position="599"/>
    </location>
</feature>
<dbReference type="SUPFAM" id="SSF158745">
    <property type="entry name" value="LanC-like"/>
    <property type="match status" value="1"/>
</dbReference>
<feature type="binding site" evidence="1">
    <location>
        <position position="942"/>
    </location>
    <ligand>
        <name>Zn(2+)</name>
        <dbReference type="ChEBI" id="CHEBI:29105"/>
    </ligand>
</feature>
<dbReference type="InterPro" id="IPR025410">
    <property type="entry name" value="Lant_dehyd"/>
</dbReference>
<protein>
    <submittedName>
        <fullName evidence="3">Lanthionine synthetase C family protein</fullName>
    </submittedName>
</protein>
<dbReference type="CDD" id="cd04792">
    <property type="entry name" value="LanM-like"/>
    <property type="match status" value="1"/>
</dbReference>
<evidence type="ECO:0000313" key="4">
    <source>
        <dbReference type="Proteomes" id="UP000238348"/>
    </source>
</evidence>
<dbReference type="RefSeq" id="WP_104983800.1">
    <property type="nucleotide sequence ID" value="NZ_CP012673.1"/>
</dbReference>
<dbReference type="InterPro" id="IPR007822">
    <property type="entry name" value="LANC-like"/>
</dbReference>
<dbReference type="PRINTS" id="PR01950">
    <property type="entry name" value="LANCSUPER"/>
</dbReference>
<dbReference type="InterPro" id="IPR017146">
    <property type="entry name" value="Lanti_2_LanM"/>
</dbReference>
<dbReference type="Gene3D" id="1.50.10.10">
    <property type="match status" value="1"/>
</dbReference>
<dbReference type="GO" id="GO:0046872">
    <property type="term" value="F:metal ion binding"/>
    <property type="evidence" value="ECO:0007669"/>
    <property type="project" value="UniProtKB-KW"/>
</dbReference>
<dbReference type="OrthoDB" id="9148343at2"/>
<dbReference type="AlphaFoldDB" id="A0A2L0F1J5"/>
<feature type="binding site" evidence="1">
    <location>
        <position position="988"/>
    </location>
    <ligand>
        <name>Zn(2+)</name>
        <dbReference type="ChEBI" id="CHEBI:29105"/>
    </ligand>
</feature>
<dbReference type="GO" id="GO:0005975">
    <property type="term" value="P:carbohydrate metabolic process"/>
    <property type="evidence" value="ECO:0007669"/>
    <property type="project" value="InterPro"/>
</dbReference>